<dbReference type="InterPro" id="IPR036942">
    <property type="entry name" value="Beta-barrel_TonB_sf"/>
</dbReference>
<keyword evidence="5 12" id="KW-0732">Signal</keyword>
<dbReference type="EMBL" id="CP042433">
    <property type="protein sequence ID" value="QEC56284.1"/>
    <property type="molecule type" value="Genomic_DNA"/>
</dbReference>
<feature type="domain" description="TonB-dependent receptor plug" evidence="14">
    <location>
        <begin position="117"/>
        <end position="225"/>
    </location>
</feature>
<evidence type="ECO:0000256" key="7">
    <source>
        <dbReference type="ARBA" id="ARBA00023136"/>
    </source>
</evidence>
<dbReference type="Pfam" id="PF07715">
    <property type="entry name" value="Plug"/>
    <property type="match status" value="1"/>
</dbReference>
<keyword evidence="9 10" id="KW-0998">Cell outer membrane</keyword>
<evidence type="ECO:0000259" key="13">
    <source>
        <dbReference type="Pfam" id="PF00593"/>
    </source>
</evidence>
<feature type="chain" id="PRO_5023114106" evidence="12">
    <location>
        <begin position="18"/>
        <end position="720"/>
    </location>
</feature>
<accession>A0A5B8UI11</accession>
<evidence type="ECO:0000256" key="1">
    <source>
        <dbReference type="ARBA" id="ARBA00004571"/>
    </source>
</evidence>
<comment type="subcellular location">
    <subcellularLocation>
        <location evidence="1 10">Cell outer membrane</location>
        <topology evidence="1 10">Multi-pass membrane protein</topology>
    </subcellularLocation>
</comment>
<dbReference type="GO" id="GO:0009279">
    <property type="term" value="C:cell outer membrane"/>
    <property type="evidence" value="ECO:0007669"/>
    <property type="project" value="UniProtKB-SubCell"/>
</dbReference>
<dbReference type="InterPro" id="IPR039426">
    <property type="entry name" value="TonB-dep_rcpt-like"/>
</dbReference>
<evidence type="ECO:0000259" key="14">
    <source>
        <dbReference type="Pfam" id="PF07715"/>
    </source>
</evidence>
<dbReference type="InterPro" id="IPR037066">
    <property type="entry name" value="Plug_dom_sf"/>
</dbReference>
<dbReference type="GO" id="GO:0015344">
    <property type="term" value="F:siderophore uptake transmembrane transporter activity"/>
    <property type="evidence" value="ECO:0007669"/>
    <property type="project" value="TreeGrafter"/>
</dbReference>
<evidence type="ECO:0000256" key="8">
    <source>
        <dbReference type="ARBA" id="ARBA00023170"/>
    </source>
</evidence>
<dbReference type="PANTHER" id="PTHR30069:SF29">
    <property type="entry name" value="HEMOGLOBIN AND HEMOGLOBIN-HAPTOGLOBIN-BINDING PROTEIN 1-RELATED"/>
    <property type="match status" value="1"/>
</dbReference>
<keyword evidence="8 15" id="KW-0675">Receptor</keyword>
<dbReference type="Gene3D" id="2.170.130.10">
    <property type="entry name" value="TonB-dependent receptor, plug domain"/>
    <property type="match status" value="1"/>
</dbReference>
<keyword evidence="2 10" id="KW-0813">Transport</keyword>
<dbReference type="KEGG" id="fgg:FSB75_10395"/>
<feature type="domain" description="TonB-dependent receptor-like beta-barrel" evidence="13">
    <location>
        <begin position="300"/>
        <end position="678"/>
    </location>
</feature>
<gene>
    <name evidence="15" type="ORF">FSB75_10395</name>
</gene>
<dbReference type="SUPFAM" id="SSF49464">
    <property type="entry name" value="Carboxypeptidase regulatory domain-like"/>
    <property type="match status" value="1"/>
</dbReference>
<dbReference type="Proteomes" id="UP000321204">
    <property type="component" value="Chromosome"/>
</dbReference>
<evidence type="ECO:0000256" key="6">
    <source>
        <dbReference type="ARBA" id="ARBA00023077"/>
    </source>
</evidence>
<evidence type="ECO:0000313" key="16">
    <source>
        <dbReference type="Proteomes" id="UP000321204"/>
    </source>
</evidence>
<organism evidence="15 16">
    <name type="scientific">Flavisolibacter ginsenosidimutans</name>
    <dbReference type="NCBI Taxonomy" id="661481"/>
    <lineage>
        <taxon>Bacteria</taxon>
        <taxon>Pseudomonadati</taxon>
        <taxon>Bacteroidota</taxon>
        <taxon>Chitinophagia</taxon>
        <taxon>Chitinophagales</taxon>
        <taxon>Chitinophagaceae</taxon>
        <taxon>Flavisolibacter</taxon>
    </lineage>
</organism>
<keyword evidence="7 10" id="KW-0472">Membrane</keyword>
<evidence type="ECO:0000256" key="11">
    <source>
        <dbReference type="RuleBase" id="RU003357"/>
    </source>
</evidence>
<evidence type="ECO:0000256" key="10">
    <source>
        <dbReference type="PROSITE-ProRule" id="PRU01360"/>
    </source>
</evidence>
<dbReference type="InterPro" id="IPR000531">
    <property type="entry name" value="Beta-barrel_TonB"/>
</dbReference>
<dbReference type="RefSeq" id="WP_146786689.1">
    <property type="nucleotide sequence ID" value="NZ_BAABIO010000001.1"/>
</dbReference>
<evidence type="ECO:0000256" key="5">
    <source>
        <dbReference type="ARBA" id="ARBA00022729"/>
    </source>
</evidence>
<dbReference type="OrthoDB" id="1109239at2"/>
<dbReference type="Gene3D" id="2.40.170.20">
    <property type="entry name" value="TonB-dependent receptor, beta-barrel domain"/>
    <property type="match status" value="1"/>
</dbReference>
<keyword evidence="6 11" id="KW-0798">TonB box</keyword>
<feature type="signal peptide" evidence="12">
    <location>
        <begin position="1"/>
        <end position="17"/>
    </location>
</feature>
<sequence length="720" mass="80274">MKRVILIFLFLPLFSNAQNRFKAIVKDEDSKERLQGATVQIQTLKLSAVANEAGVVVLDAIPNGRHFIRVTFSGYKEMGKAFDFPLATTDTIELFLKPEEQALDEVTVSTTRSNRSIRNTPTRVEVVAEEEVHEEATMRPGDIRMLLAESTGIQSQQTSATSANASIRIQGLDGRYTQILKDGFPVYAGAAGGLGLLQTPPLDLRQVEIIKGASSTLYGGGAIAGLINLITKTPTDKRELNFHVNATSAGGLDLSSFYGQKFKKAGITLFVSRNTNKAYDPANIFFTAIPKFERYTVNPKLFLYLNEKTSLNLGVNTTFENRLGGDINYIEGKGDSTHSYFERNKTKRLSTQLTFNHRLSEESSLQIKNSVGYFNRAINSKGYSFQGAQINSFTEATYVNKMEKSDWVVGINVLTDQFKETPSTVATLRNYNQTTFGAFVQNTWNTADWLTIETGLRSDYVNDYGLALLPRLSALFRIAPKLTSRIGGGMGYKTPTVFTEESERLLYKNVLPVSPSTNELEKSYGANWDVNYKTSIDQFSFSVNQAFFYTYLHHPLSLVTAGNGLYAFKNLSGHIGSKGAETNVKLGYDDLALYLGYTYINAKIKDKGVSLDNPLTPKHRFNAALVYEAEGKWKFGSELYYFSKQKRSDGSEGRGYWLTGLVVEKLWKHFSLFINFENFGDVRQTKFESIYSGTVAEPVFKDIYAPLEGFVVNGGIKISL</sequence>
<dbReference type="Pfam" id="PF00593">
    <property type="entry name" value="TonB_dep_Rec_b-barrel"/>
    <property type="match status" value="1"/>
</dbReference>
<dbReference type="SUPFAM" id="SSF56935">
    <property type="entry name" value="Porins"/>
    <property type="match status" value="1"/>
</dbReference>
<evidence type="ECO:0000313" key="15">
    <source>
        <dbReference type="EMBL" id="QEC56284.1"/>
    </source>
</evidence>
<name>A0A5B8UI11_9BACT</name>
<dbReference type="AlphaFoldDB" id="A0A5B8UI11"/>
<keyword evidence="16" id="KW-1185">Reference proteome</keyword>
<evidence type="ECO:0000256" key="9">
    <source>
        <dbReference type="ARBA" id="ARBA00023237"/>
    </source>
</evidence>
<dbReference type="InterPro" id="IPR008969">
    <property type="entry name" value="CarboxyPept-like_regulatory"/>
</dbReference>
<proteinExistence type="inferred from homology"/>
<dbReference type="GO" id="GO:0044718">
    <property type="term" value="P:siderophore transmembrane transport"/>
    <property type="evidence" value="ECO:0007669"/>
    <property type="project" value="TreeGrafter"/>
</dbReference>
<dbReference type="PANTHER" id="PTHR30069">
    <property type="entry name" value="TONB-DEPENDENT OUTER MEMBRANE RECEPTOR"/>
    <property type="match status" value="1"/>
</dbReference>
<protein>
    <submittedName>
        <fullName evidence="15">TonB-dependent receptor</fullName>
    </submittedName>
</protein>
<comment type="similarity">
    <text evidence="10 11">Belongs to the TonB-dependent receptor family.</text>
</comment>
<evidence type="ECO:0000256" key="12">
    <source>
        <dbReference type="SAM" id="SignalP"/>
    </source>
</evidence>
<dbReference type="InterPro" id="IPR012910">
    <property type="entry name" value="Plug_dom"/>
</dbReference>
<keyword evidence="4 10" id="KW-0812">Transmembrane</keyword>
<dbReference type="Pfam" id="PF13715">
    <property type="entry name" value="CarbopepD_reg_2"/>
    <property type="match status" value="1"/>
</dbReference>
<evidence type="ECO:0000256" key="2">
    <source>
        <dbReference type="ARBA" id="ARBA00022448"/>
    </source>
</evidence>
<evidence type="ECO:0000256" key="4">
    <source>
        <dbReference type="ARBA" id="ARBA00022692"/>
    </source>
</evidence>
<dbReference type="PROSITE" id="PS52016">
    <property type="entry name" value="TONB_DEPENDENT_REC_3"/>
    <property type="match status" value="1"/>
</dbReference>
<keyword evidence="3 10" id="KW-1134">Transmembrane beta strand</keyword>
<reference evidence="15 16" key="1">
    <citation type="journal article" date="2015" name="Int. J. Syst. Evol. Microbiol.">
        <title>Flavisolibacter ginsenosidimutans sp. nov., with ginsenoside-converting activity isolated from soil used for cultivating ginseng.</title>
        <authorList>
            <person name="Zhao Y."/>
            <person name="Liu Q."/>
            <person name="Kang M.S."/>
            <person name="Jin F."/>
            <person name="Yu H."/>
            <person name="Im W.T."/>
        </authorList>
    </citation>
    <scope>NUCLEOTIDE SEQUENCE [LARGE SCALE GENOMIC DNA]</scope>
    <source>
        <strain evidence="15 16">Gsoil 636</strain>
    </source>
</reference>
<evidence type="ECO:0000256" key="3">
    <source>
        <dbReference type="ARBA" id="ARBA00022452"/>
    </source>
</evidence>